<feature type="transmembrane region" description="Helical" evidence="1">
    <location>
        <begin position="7"/>
        <end position="27"/>
    </location>
</feature>
<evidence type="ECO:0000256" key="1">
    <source>
        <dbReference type="SAM" id="Phobius"/>
    </source>
</evidence>
<feature type="transmembrane region" description="Helical" evidence="1">
    <location>
        <begin position="156"/>
        <end position="178"/>
    </location>
</feature>
<evidence type="ECO:0000313" key="2">
    <source>
        <dbReference type="EMBL" id="TNJ28957.1"/>
    </source>
</evidence>
<comment type="caution">
    <text evidence="2">The sequence shown here is derived from an EMBL/GenBank/DDBJ whole genome shotgun (WGS) entry which is preliminary data.</text>
</comment>
<dbReference type="VEuPathDB" id="GiardiaDB:GMRT_11397"/>
<evidence type="ECO:0000313" key="3">
    <source>
        <dbReference type="Proteomes" id="UP000315496"/>
    </source>
</evidence>
<feature type="transmembrane region" description="Helical" evidence="1">
    <location>
        <begin position="187"/>
        <end position="207"/>
    </location>
</feature>
<reference evidence="2 3" key="1">
    <citation type="submission" date="2019-05" db="EMBL/GenBank/DDBJ databases">
        <title>The compact genome of Giardia muris reveals important steps in the evolution of intestinal protozoan parasites.</title>
        <authorList>
            <person name="Xu F."/>
            <person name="Jimenez-Gonzalez A."/>
            <person name="Einarsson E."/>
            <person name="Astvaldsson A."/>
            <person name="Peirasmaki D."/>
            <person name="Eckmann L."/>
            <person name="Andersson J.O."/>
            <person name="Svard S.G."/>
            <person name="Jerlstrom-Hultqvist J."/>
        </authorList>
    </citation>
    <scope>NUCLEOTIDE SEQUENCE [LARGE SCALE GENOMIC DNA]</scope>
    <source>
        <strain evidence="2 3">Roberts-Thomson</strain>
    </source>
</reference>
<keyword evidence="1" id="KW-1133">Transmembrane helix</keyword>
<keyword evidence="1" id="KW-0812">Transmembrane</keyword>
<dbReference type="EMBL" id="VDLU01000002">
    <property type="protein sequence ID" value="TNJ28957.1"/>
    <property type="molecule type" value="Genomic_DNA"/>
</dbReference>
<name>A0A4Z1T760_GIAMU</name>
<protein>
    <submittedName>
        <fullName evidence="2">Uncharacterized protein</fullName>
    </submittedName>
</protein>
<dbReference type="AlphaFoldDB" id="A0A4Z1T760"/>
<dbReference type="Proteomes" id="UP000315496">
    <property type="component" value="Chromosome 2"/>
</dbReference>
<feature type="transmembrane region" description="Helical" evidence="1">
    <location>
        <begin position="227"/>
        <end position="247"/>
    </location>
</feature>
<keyword evidence="3" id="KW-1185">Reference proteome</keyword>
<sequence length="255" mass="26398">MCGCDSIISLLCLGLPAIAYAVVFGFLPRNATDLQSALTACMGGPFSQFGKCMLGGNSTGGPSGSALTVGRTWFIIVLLALAGLLLAIAVLVVKCVLCCCAACCPCICCCFDYLFGIAIGLAIPTVVDAGLYLFCALKLGNAGSNSSTFLQALCTYGGYGALSLGSAWLLSLVLVLFLGNKSCGMRALILILGSIVAFTVITVLVATNAMRIRYPTAPEMITVTEKLYGMFLGALDVVAYLGAFFIAKPCFCCGK</sequence>
<proteinExistence type="predicted"/>
<feature type="transmembrane region" description="Helical" evidence="1">
    <location>
        <begin position="73"/>
        <end position="93"/>
    </location>
</feature>
<organism evidence="2 3">
    <name type="scientific">Giardia muris</name>
    <dbReference type="NCBI Taxonomy" id="5742"/>
    <lineage>
        <taxon>Eukaryota</taxon>
        <taxon>Metamonada</taxon>
        <taxon>Diplomonadida</taxon>
        <taxon>Hexamitidae</taxon>
        <taxon>Giardiinae</taxon>
        <taxon>Giardia</taxon>
    </lineage>
</organism>
<gene>
    <name evidence="2" type="ORF">GMRT_11397</name>
</gene>
<dbReference type="OrthoDB" id="10262724at2759"/>
<accession>A0A4Z1T760</accession>
<keyword evidence="1" id="KW-0472">Membrane</keyword>